<comment type="caution">
    <text evidence="2">The sequence shown here is derived from an EMBL/GenBank/DDBJ whole genome shotgun (WGS) entry which is preliminary data.</text>
</comment>
<evidence type="ECO:0000256" key="1">
    <source>
        <dbReference type="SAM" id="MobiDB-lite"/>
    </source>
</evidence>
<keyword evidence="3" id="KW-1185">Reference proteome</keyword>
<sequence length="367" mass="40672">MASSFLREFLDEVQFFGRFLKLDISSGKKWKNLEDLVNSTKKSFELEASSPSHRPEKERKKARNNYLSPDQIPHGSYFVCLQLDFISQSVYNDAETVVINVEIILLPEVNFVPGGNSGGDHVVRANRGLQCYECLSLYCNSLAVCESVKRTMLSVFVPKGHIIHFNPLDPCPEGEDPANSTKWEEISRECQRSDSVCIVSPIEIISIIDGSKNGKKLESETSLTTTGYVRGCASRRKLQENDPTIRVHVNLLSSSGSKNKNRSASASTPSSSSSSSSSYGQPSQDLEMEEDLSKLSFNDGYQIKRVHSHEFFIDQGTANATKCFEDKCNTKVRARSGSSPRLRLSFGVSVLLLISGATLSSKLLFDL</sequence>
<organism evidence="2 3">
    <name type="scientific">Folsomia candida</name>
    <name type="common">Springtail</name>
    <dbReference type="NCBI Taxonomy" id="158441"/>
    <lineage>
        <taxon>Eukaryota</taxon>
        <taxon>Metazoa</taxon>
        <taxon>Ecdysozoa</taxon>
        <taxon>Arthropoda</taxon>
        <taxon>Hexapoda</taxon>
        <taxon>Collembola</taxon>
        <taxon>Entomobryomorpha</taxon>
        <taxon>Isotomoidea</taxon>
        <taxon>Isotomidae</taxon>
        <taxon>Proisotominae</taxon>
        <taxon>Folsomia</taxon>
    </lineage>
</organism>
<evidence type="ECO:0000313" key="2">
    <source>
        <dbReference type="EMBL" id="OXA56326.1"/>
    </source>
</evidence>
<dbReference type="AlphaFoldDB" id="A0A226EIE9"/>
<gene>
    <name evidence="2" type="ORF">Fcan01_08620</name>
</gene>
<reference evidence="2 3" key="1">
    <citation type="submission" date="2015-12" db="EMBL/GenBank/DDBJ databases">
        <title>The genome of Folsomia candida.</title>
        <authorList>
            <person name="Faddeeva A."/>
            <person name="Derks M.F."/>
            <person name="Anvar Y."/>
            <person name="Smit S."/>
            <person name="Van Straalen N."/>
            <person name="Roelofs D."/>
        </authorList>
    </citation>
    <scope>NUCLEOTIDE SEQUENCE [LARGE SCALE GENOMIC DNA]</scope>
    <source>
        <strain evidence="2 3">VU population</strain>
        <tissue evidence="2">Whole body</tissue>
    </source>
</reference>
<accession>A0A226EIE9</accession>
<name>A0A226EIE9_FOLCA</name>
<dbReference type="EMBL" id="LNIX01000004">
    <property type="protein sequence ID" value="OXA56326.1"/>
    <property type="molecule type" value="Genomic_DNA"/>
</dbReference>
<dbReference type="Proteomes" id="UP000198287">
    <property type="component" value="Unassembled WGS sequence"/>
</dbReference>
<evidence type="ECO:0000313" key="3">
    <source>
        <dbReference type="Proteomes" id="UP000198287"/>
    </source>
</evidence>
<feature type="region of interest" description="Disordered" evidence="1">
    <location>
        <begin position="251"/>
        <end position="285"/>
    </location>
</feature>
<feature type="compositionally biased region" description="Low complexity" evidence="1">
    <location>
        <begin position="253"/>
        <end position="278"/>
    </location>
</feature>
<proteinExistence type="predicted"/>
<protein>
    <submittedName>
        <fullName evidence="2">Uncharacterized protein</fullName>
    </submittedName>
</protein>